<accession>A0A9J6F448</accession>
<comment type="caution">
    <text evidence="2">The sequence shown here is derived from an EMBL/GenBank/DDBJ whole genome shotgun (WGS) entry which is preliminary data.</text>
</comment>
<dbReference type="AlphaFoldDB" id="A0A9J6F448"/>
<dbReference type="EMBL" id="JABSTU010000001">
    <property type="protein sequence ID" value="KAH8041590.1"/>
    <property type="molecule type" value="Genomic_DNA"/>
</dbReference>
<evidence type="ECO:0000313" key="3">
    <source>
        <dbReference type="Proteomes" id="UP000821866"/>
    </source>
</evidence>
<reference evidence="2" key="1">
    <citation type="journal article" date="2020" name="Cell">
        <title>Large-Scale Comparative Analyses of Tick Genomes Elucidate Their Genetic Diversity and Vector Capacities.</title>
        <authorList>
            <consortium name="Tick Genome and Microbiome Consortium (TIGMIC)"/>
            <person name="Jia N."/>
            <person name="Wang J."/>
            <person name="Shi W."/>
            <person name="Du L."/>
            <person name="Sun Y."/>
            <person name="Zhan W."/>
            <person name="Jiang J.F."/>
            <person name="Wang Q."/>
            <person name="Zhang B."/>
            <person name="Ji P."/>
            <person name="Bell-Sakyi L."/>
            <person name="Cui X.M."/>
            <person name="Yuan T.T."/>
            <person name="Jiang B.G."/>
            <person name="Yang W.F."/>
            <person name="Lam T.T."/>
            <person name="Chang Q.C."/>
            <person name="Ding S.J."/>
            <person name="Wang X.J."/>
            <person name="Zhu J.G."/>
            <person name="Ruan X.D."/>
            <person name="Zhao L."/>
            <person name="Wei J.T."/>
            <person name="Ye R.Z."/>
            <person name="Que T.C."/>
            <person name="Du C.H."/>
            <person name="Zhou Y.H."/>
            <person name="Cheng J.X."/>
            <person name="Dai P.F."/>
            <person name="Guo W.B."/>
            <person name="Han X.H."/>
            <person name="Huang E.J."/>
            <person name="Li L.F."/>
            <person name="Wei W."/>
            <person name="Gao Y.C."/>
            <person name="Liu J.Z."/>
            <person name="Shao H.Z."/>
            <person name="Wang X."/>
            <person name="Wang C.C."/>
            <person name="Yang T.C."/>
            <person name="Huo Q.B."/>
            <person name="Li W."/>
            <person name="Chen H.Y."/>
            <person name="Chen S.E."/>
            <person name="Zhou L.G."/>
            <person name="Ni X.B."/>
            <person name="Tian J.H."/>
            <person name="Sheng Y."/>
            <person name="Liu T."/>
            <person name="Pan Y.S."/>
            <person name="Xia L.Y."/>
            <person name="Li J."/>
            <person name="Zhao F."/>
            <person name="Cao W.C."/>
        </authorList>
    </citation>
    <scope>NUCLEOTIDE SEQUENCE</scope>
    <source>
        <strain evidence="2">Rmic-2018</strain>
    </source>
</reference>
<protein>
    <submittedName>
        <fullName evidence="2">Uncharacterized protein</fullName>
    </submittedName>
</protein>
<evidence type="ECO:0000256" key="1">
    <source>
        <dbReference type="SAM" id="MobiDB-lite"/>
    </source>
</evidence>
<proteinExistence type="predicted"/>
<feature type="region of interest" description="Disordered" evidence="1">
    <location>
        <begin position="161"/>
        <end position="182"/>
    </location>
</feature>
<dbReference type="Proteomes" id="UP000821866">
    <property type="component" value="Chromosome 1"/>
</dbReference>
<gene>
    <name evidence="2" type="ORF">HPB51_017035</name>
</gene>
<organism evidence="2 3">
    <name type="scientific">Rhipicephalus microplus</name>
    <name type="common">Cattle tick</name>
    <name type="synonym">Boophilus microplus</name>
    <dbReference type="NCBI Taxonomy" id="6941"/>
    <lineage>
        <taxon>Eukaryota</taxon>
        <taxon>Metazoa</taxon>
        <taxon>Ecdysozoa</taxon>
        <taxon>Arthropoda</taxon>
        <taxon>Chelicerata</taxon>
        <taxon>Arachnida</taxon>
        <taxon>Acari</taxon>
        <taxon>Parasitiformes</taxon>
        <taxon>Ixodida</taxon>
        <taxon>Ixodoidea</taxon>
        <taxon>Ixodidae</taxon>
        <taxon>Rhipicephalinae</taxon>
        <taxon>Rhipicephalus</taxon>
        <taxon>Boophilus</taxon>
    </lineage>
</organism>
<reference evidence="2" key="2">
    <citation type="submission" date="2021-09" db="EMBL/GenBank/DDBJ databases">
        <authorList>
            <person name="Jia N."/>
            <person name="Wang J."/>
            <person name="Shi W."/>
            <person name="Du L."/>
            <person name="Sun Y."/>
            <person name="Zhan W."/>
            <person name="Jiang J."/>
            <person name="Wang Q."/>
            <person name="Zhang B."/>
            <person name="Ji P."/>
            <person name="Sakyi L.B."/>
            <person name="Cui X."/>
            <person name="Yuan T."/>
            <person name="Jiang B."/>
            <person name="Yang W."/>
            <person name="Lam T.T.-Y."/>
            <person name="Chang Q."/>
            <person name="Ding S."/>
            <person name="Wang X."/>
            <person name="Zhu J."/>
            <person name="Ruan X."/>
            <person name="Zhao L."/>
            <person name="Wei J."/>
            <person name="Que T."/>
            <person name="Du C."/>
            <person name="Cheng J."/>
            <person name="Dai P."/>
            <person name="Han X."/>
            <person name="Huang E."/>
            <person name="Gao Y."/>
            <person name="Liu J."/>
            <person name="Shao H."/>
            <person name="Ye R."/>
            <person name="Li L."/>
            <person name="Wei W."/>
            <person name="Wang X."/>
            <person name="Wang C."/>
            <person name="Huo Q."/>
            <person name="Li W."/>
            <person name="Guo W."/>
            <person name="Chen H."/>
            <person name="Chen S."/>
            <person name="Zhou L."/>
            <person name="Zhou L."/>
            <person name="Ni X."/>
            <person name="Tian J."/>
            <person name="Zhou Y."/>
            <person name="Sheng Y."/>
            <person name="Liu T."/>
            <person name="Pan Y."/>
            <person name="Xia L."/>
            <person name="Li J."/>
            <person name="Zhao F."/>
            <person name="Cao W."/>
        </authorList>
    </citation>
    <scope>NUCLEOTIDE SEQUENCE</scope>
    <source>
        <strain evidence="2">Rmic-2018</strain>
        <tissue evidence="2">Larvae</tissue>
    </source>
</reference>
<evidence type="ECO:0000313" key="2">
    <source>
        <dbReference type="EMBL" id="KAH8041590.1"/>
    </source>
</evidence>
<keyword evidence="3" id="KW-1185">Reference proteome</keyword>
<sequence length="219" mass="23842">MADLMLMGAVTFAPFEAPLLFLPLFLSSSSSSRSCCCFFCRVSGRFVSYLSSAGCPLFLATDALGRKAYSRQPSSPGTGRGWLRYISRRFVLVLHLLSYSTLLRLGDPLLFSHSKRARSAHARLLVKDCGSDSQPWSSLPPPWMGSLGTVPYCSAPAAYTNERREQRSKAKTRAGPPRVEGPPRLLYRADVGQWAAAAVTWAALPSTTLHSAAAPVSRQ</sequence>
<name>A0A9J6F448_RHIMP</name>